<dbReference type="CDD" id="cd06561">
    <property type="entry name" value="AlkD_like"/>
    <property type="match status" value="1"/>
</dbReference>
<protein>
    <submittedName>
        <fullName evidence="1">DNA alkylation repair protein</fullName>
    </submittedName>
</protein>
<dbReference type="InterPro" id="IPR016024">
    <property type="entry name" value="ARM-type_fold"/>
</dbReference>
<dbReference type="EMBL" id="CP060636">
    <property type="protein sequence ID" value="QNM11514.1"/>
    <property type="molecule type" value="Genomic_DNA"/>
</dbReference>
<evidence type="ECO:0000313" key="1">
    <source>
        <dbReference type="EMBL" id="QNM11514.1"/>
    </source>
</evidence>
<dbReference type="RefSeq" id="WP_117454065.1">
    <property type="nucleotide sequence ID" value="NZ_CP060636.1"/>
</dbReference>
<gene>
    <name evidence="1" type="ORF">H9Q80_14850</name>
</gene>
<proteinExistence type="predicted"/>
<evidence type="ECO:0000313" key="2">
    <source>
        <dbReference type="Proteomes" id="UP000515856"/>
    </source>
</evidence>
<keyword evidence="2" id="KW-1185">Reference proteome</keyword>
<reference evidence="1 2" key="1">
    <citation type="submission" date="2020-08" db="EMBL/GenBank/DDBJ databases">
        <authorList>
            <person name="Liu C."/>
            <person name="Sun Q."/>
        </authorList>
    </citation>
    <scope>NUCLEOTIDE SEQUENCE [LARGE SCALE GENOMIC DNA]</scope>
    <source>
        <strain evidence="1 2">NSJ-61</strain>
    </source>
</reference>
<name>A0A7G9GL32_9FIRM</name>
<dbReference type="PANTHER" id="PTHR41291">
    <property type="entry name" value="DNA ALKYLATION REPAIR PROTEIN"/>
    <property type="match status" value="1"/>
</dbReference>
<dbReference type="AlphaFoldDB" id="A0A7G9GL32"/>
<dbReference type="KEGG" id="ehn:H9Q80_14850"/>
<organism evidence="1 2">
    <name type="scientific">[Eubacterium] hominis</name>
    <dbReference type="NCBI Taxonomy" id="2764325"/>
    <lineage>
        <taxon>Bacteria</taxon>
        <taxon>Bacillati</taxon>
        <taxon>Bacillota</taxon>
        <taxon>Erysipelotrichia</taxon>
        <taxon>Erysipelotrichales</taxon>
        <taxon>Erysipelotrichaceae</taxon>
        <taxon>Amedibacillus</taxon>
    </lineage>
</organism>
<dbReference type="SUPFAM" id="SSF48371">
    <property type="entry name" value="ARM repeat"/>
    <property type="match status" value="1"/>
</dbReference>
<accession>A0A7G9GL32</accession>
<dbReference type="InterPro" id="IPR014825">
    <property type="entry name" value="DNA_alkylation"/>
</dbReference>
<dbReference type="PANTHER" id="PTHR41291:SF1">
    <property type="entry name" value="DNA ALKYLATION REPAIR PROTEIN"/>
    <property type="match status" value="1"/>
</dbReference>
<dbReference type="Pfam" id="PF08713">
    <property type="entry name" value="DNA_alkylation"/>
    <property type="match status" value="1"/>
</dbReference>
<dbReference type="Gene3D" id="1.25.10.90">
    <property type="match status" value="1"/>
</dbReference>
<sequence>MEVQEIITQLQGMSNEKYKANVVKMGIPEANSIGVSTGEVRKLAKTIEKSNALAYALWESGYHEARLLAVLLFDKKTLTIKEAAKLMDDVISWDLCDHLCKNLIVKIKGFTELINEWIISNDTYKKRGAFTLMVADVIHNKKITEDTIDEYLDMVKNYSDDDRDHVKKAASWALREIGKKDFTENEKAILLAHELKEGSKPQQWIAKDALKELENVVKVEGRGRLISADSMMGKEKDE</sequence>
<dbReference type="Proteomes" id="UP000515856">
    <property type="component" value="Chromosome"/>
</dbReference>